<dbReference type="Gene3D" id="1.10.606.20">
    <property type="match status" value="1"/>
</dbReference>
<proteinExistence type="predicted"/>
<dbReference type="EMBL" id="FUYL01000013">
    <property type="protein sequence ID" value="SKB85123.1"/>
    <property type="molecule type" value="Genomic_DNA"/>
</dbReference>
<evidence type="ECO:0000256" key="1">
    <source>
        <dbReference type="SAM" id="SignalP"/>
    </source>
</evidence>
<accession>A0A1T5EMC2</accession>
<dbReference type="AlphaFoldDB" id="A0A1T5EMC2"/>
<feature type="domain" description="DUF6851" evidence="2">
    <location>
        <begin position="70"/>
        <end position="208"/>
    </location>
</feature>
<evidence type="ECO:0000259" key="2">
    <source>
        <dbReference type="Pfam" id="PF21167"/>
    </source>
</evidence>
<evidence type="ECO:0000259" key="3">
    <source>
        <dbReference type="Pfam" id="PF22778"/>
    </source>
</evidence>
<dbReference type="InterPro" id="IPR052559">
    <property type="entry name" value="V-haloperoxidase"/>
</dbReference>
<keyword evidence="5" id="KW-1185">Reference proteome</keyword>
<evidence type="ECO:0000313" key="4">
    <source>
        <dbReference type="EMBL" id="SKB85123.1"/>
    </source>
</evidence>
<dbReference type="Pfam" id="PF22778">
    <property type="entry name" value="VCPO_2nd"/>
    <property type="match status" value="1"/>
</dbReference>
<dbReference type="CDD" id="cd03398">
    <property type="entry name" value="PAP2_haloperoxidase"/>
    <property type="match status" value="1"/>
</dbReference>
<keyword evidence="1" id="KW-0732">Signal</keyword>
<dbReference type="InterPro" id="IPR036938">
    <property type="entry name" value="PAP2/HPO_sf"/>
</dbReference>
<dbReference type="InterPro" id="IPR049283">
    <property type="entry name" value="DUF6851"/>
</dbReference>
<dbReference type="OrthoDB" id="9780455at2"/>
<feature type="signal peptide" evidence="1">
    <location>
        <begin position="1"/>
        <end position="20"/>
    </location>
</feature>
<dbReference type="STRING" id="561365.SAMN05660866_03602"/>
<reference evidence="5" key="1">
    <citation type="submission" date="2017-02" db="EMBL/GenBank/DDBJ databases">
        <authorList>
            <person name="Varghese N."/>
            <person name="Submissions S."/>
        </authorList>
    </citation>
    <scope>NUCLEOTIDE SEQUENCE [LARGE SCALE GENOMIC DNA]</scope>
    <source>
        <strain evidence="5">DSM 23546</strain>
    </source>
</reference>
<name>A0A1T5EMC2_9FLAO</name>
<organism evidence="4 5">
    <name type="scientific">Maribacter arcticus</name>
    <dbReference type="NCBI Taxonomy" id="561365"/>
    <lineage>
        <taxon>Bacteria</taxon>
        <taxon>Pseudomonadati</taxon>
        <taxon>Bacteroidota</taxon>
        <taxon>Flavobacteriia</taxon>
        <taxon>Flavobacteriales</taxon>
        <taxon>Flavobacteriaceae</taxon>
        <taxon>Maribacter</taxon>
    </lineage>
</organism>
<dbReference type="Proteomes" id="UP000190339">
    <property type="component" value="Unassembled WGS sequence"/>
</dbReference>
<dbReference type="Pfam" id="PF21167">
    <property type="entry name" value="DUF6851"/>
    <property type="match status" value="1"/>
</dbReference>
<protein>
    <submittedName>
        <fullName evidence="4">PAP2 superfamily protein</fullName>
    </submittedName>
</protein>
<feature type="chain" id="PRO_5012979006" evidence="1">
    <location>
        <begin position="21"/>
        <end position="486"/>
    </location>
</feature>
<dbReference type="RefSeq" id="WP_079514428.1">
    <property type="nucleotide sequence ID" value="NZ_FUYL01000013.1"/>
</dbReference>
<dbReference type="SUPFAM" id="SSF48317">
    <property type="entry name" value="Acid phosphatase/Vanadium-dependent haloperoxidase"/>
    <property type="match status" value="1"/>
</dbReference>
<dbReference type="PANTHER" id="PTHR34599">
    <property type="entry name" value="PEROXIDASE-RELATED"/>
    <property type="match status" value="1"/>
</dbReference>
<dbReference type="PANTHER" id="PTHR34599:SF2">
    <property type="entry name" value="TRAF-TYPE DOMAIN-CONTAINING PROTEIN"/>
    <property type="match status" value="1"/>
</dbReference>
<evidence type="ECO:0000313" key="5">
    <source>
        <dbReference type="Proteomes" id="UP000190339"/>
    </source>
</evidence>
<dbReference type="InterPro" id="IPR055161">
    <property type="entry name" value="NapH1-like_2nd"/>
</dbReference>
<feature type="domain" description="Vanadium-dependent haloperoxidase NapH1-like second helical-bundle" evidence="3">
    <location>
        <begin position="320"/>
        <end position="484"/>
    </location>
</feature>
<gene>
    <name evidence="4" type="ORF">SAMN05660866_03602</name>
</gene>
<sequence length="486" mass="54656">MKNLILLFLASLLLLSFKQAPTEHQKIQVAEPKGIDNIVYKWGQIALKATANDTEKFKPRPTITSRYLALIFVSVFDAWSRYDSKAIPVYLNGVERQELNEQNLKNKEIAISYAAFRTMNEYYFSDKELFANFMKQLGLDPTNETLDPNTPEGIGNLAAKATIEARKGDGSNHYGEEEGSNGEPYFNYVGYEPINSADSNINPNRWQPKYFSDGNGGRFAPSCLTPYWDKVIPITLKSGDQFRPGPPPMIGSKQLELEVKEVIEMQANLTDYQKALVEFMRDGPQSVQQAGHWLKFAQDVSRRDNHTLDQDVKMYFYNQIVAMDSFIASWDSKMFYDYARPYALVHEYYSNQKIKAWGGEGKGMMEIDGSEWRPYSPEIFLCPPFPSYVSGHSTISGGCGEALKLWTGSDEFGSTAELVAGAMTEPDNLGDTITLIFPTFTEAAEMAGTSRVLGGYHIQSDNIAGLELGRNVAKEAWSFYKKHIGE</sequence>